<sequence>MKIISNVVEFPLDLQNLLEGISSAFGHFIFGLNFYRFYPQILVARVTIFSDTATKFKNKNFILFRHYFVMVKITIDFYPNPPLNVDGEPEGDPEETDDFNDIYQFEKWLQQKFLPKYNDLNSHIFATNGTLIECVAVFSNINQIEKAYLINSKLPFMSNLPEESNLPDDLRKKLEKNICTHTHLSEDSTFSRVDLNLWLTKRIKEIRAVTESKIFSIKVINDNWPNIESLNEFLKDPSLDSDSTKRDCILSGLSNEGFFEYSIEKTGSLI</sequence>
<organism evidence="1 2">
    <name type="scientific">Methanospirillum lacunae</name>
    <dbReference type="NCBI Taxonomy" id="668570"/>
    <lineage>
        <taxon>Archaea</taxon>
        <taxon>Methanobacteriati</taxon>
        <taxon>Methanobacteriota</taxon>
        <taxon>Stenosarchaea group</taxon>
        <taxon>Methanomicrobia</taxon>
        <taxon>Methanomicrobiales</taxon>
        <taxon>Methanospirillaceae</taxon>
        <taxon>Methanospirillum</taxon>
    </lineage>
</organism>
<dbReference type="GeneID" id="97549272"/>
<accession>A0A2V2NEA3</accession>
<name>A0A2V2NEA3_9EURY</name>
<evidence type="ECO:0000313" key="2">
    <source>
        <dbReference type="Proteomes" id="UP000245657"/>
    </source>
</evidence>
<keyword evidence="2" id="KW-1185">Reference proteome</keyword>
<protein>
    <submittedName>
        <fullName evidence="1">Uncharacterized protein</fullName>
    </submittedName>
</protein>
<dbReference type="AlphaFoldDB" id="A0A2V2NEA3"/>
<dbReference type="EMBL" id="QGMY01000002">
    <property type="protein sequence ID" value="PWR73931.1"/>
    <property type="molecule type" value="Genomic_DNA"/>
</dbReference>
<dbReference type="RefSeq" id="WP_109967211.1">
    <property type="nucleotide sequence ID" value="NZ_CP176093.1"/>
</dbReference>
<dbReference type="Proteomes" id="UP000245657">
    <property type="component" value="Unassembled WGS sequence"/>
</dbReference>
<evidence type="ECO:0000313" key="1">
    <source>
        <dbReference type="EMBL" id="PWR73931.1"/>
    </source>
</evidence>
<comment type="caution">
    <text evidence="1">The sequence shown here is derived from an EMBL/GenBank/DDBJ whole genome shotgun (WGS) entry which is preliminary data.</text>
</comment>
<reference evidence="1 2" key="1">
    <citation type="submission" date="2018-05" db="EMBL/GenBank/DDBJ databases">
        <title>Draft genome of Methanospirillum lacunae Ki8-1.</title>
        <authorList>
            <person name="Dueholm M.S."/>
            <person name="Nielsen P.H."/>
            <person name="Bakmann L.F."/>
            <person name="Otzen D.E."/>
        </authorList>
    </citation>
    <scope>NUCLEOTIDE SEQUENCE [LARGE SCALE GENOMIC DNA]</scope>
    <source>
        <strain evidence="1 2">Ki8-1</strain>
    </source>
</reference>
<gene>
    <name evidence="1" type="ORF">DK846_01840</name>
</gene>
<proteinExistence type="predicted"/>